<dbReference type="AlphaFoldDB" id="G4VM09"/>
<sequence length="77" mass="8834">MLLFCQLFRCVTNINPTFTVRKMSRDCPCENFTASPLCLCRICCVIVYYDVTSVILITQNKYLDDGCNEDLLALQNI</sequence>
<dbReference type="Proteomes" id="UP000008854">
    <property type="component" value="Unassembled WGS sequence"/>
</dbReference>
<dbReference type="CTD" id="29830605"/>
<dbReference type="KEGG" id="smm:Smp_202990"/>
<evidence type="ECO:0000313" key="2">
    <source>
        <dbReference type="WBParaSite" id="Smp_202990.1"/>
    </source>
</evidence>
<dbReference type="WBParaSite" id="Smp_202990.1">
    <property type="protein sequence ID" value="Smp_202990.1"/>
    <property type="gene ID" value="Smp_202990"/>
</dbReference>
<proteinExistence type="predicted"/>
<keyword evidence="1" id="KW-1185">Reference proteome</keyword>
<protein>
    <submittedName>
        <fullName evidence="2">Smp_202990</fullName>
    </submittedName>
</protein>
<organism evidence="1 2">
    <name type="scientific">Schistosoma mansoni</name>
    <name type="common">Blood fluke</name>
    <dbReference type="NCBI Taxonomy" id="6183"/>
    <lineage>
        <taxon>Eukaryota</taxon>
        <taxon>Metazoa</taxon>
        <taxon>Spiralia</taxon>
        <taxon>Lophotrochozoa</taxon>
        <taxon>Platyhelminthes</taxon>
        <taxon>Trematoda</taxon>
        <taxon>Digenea</taxon>
        <taxon>Strigeidida</taxon>
        <taxon>Schistosomatoidea</taxon>
        <taxon>Schistosomatidae</taxon>
        <taxon>Schistosoma</taxon>
    </lineage>
</organism>
<reference evidence="1" key="1">
    <citation type="journal article" date="2012" name="PLoS Negl. Trop. Dis.">
        <title>A systematically improved high quality genome and transcriptome of the human blood fluke Schistosoma mansoni.</title>
        <authorList>
            <person name="Protasio A.V."/>
            <person name="Tsai I.J."/>
            <person name="Babbage A."/>
            <person name="Nichol S."/>
            <person name="Hunt M."/>
            <person name="Aslett M.A."/>
            <person name="De Silva N."/>
            <person name="Velarde G.S."/>
            <person name="Anderson T.J."/>
            <person name="Clark R.C."/>
            <person name="Davidson C."/>
            <person name="Dillon G.P."/>
            <person name="Holroyd N.E."/>
            <person name="LoVerde P.T."/>
            <person name="Lloyd C."/>
            <person name="McQuillan J."/>
            <person name="Oliveira G."/>
            <person name="Otto T.D."/>
            <person name="Parker-Manuel S.J."/>
            <person name="Quail M.A."/>
            <person name="Wilson R.A."/>
            <person name="Zerlotini A."/>
            <person name="Dunne D.W."/>
            <person name="Berriman M."/>
        </authorList>
    </citation>
    <scope>NUCLEOTIDE SEQUENCE [LARGE SCALE GENOMIC DNA]</scope>
    <source>
        <strain evidence="1">Puerto Rican</strain>
    </source>
</reference>
<name>G4VM09_SCHMA</name>
<reference evidence="2" key="2">
    <citation type="submission" date="2018-12" db="UniProtKB">
        <authorList>
            <consortium name="WormBaseParasite"/>
        </authorList>
    </citation>
    <scope>IDENTIFICATION</scope>
    <source>
        <strain evidence="2">Puerto Rican</strain>
    </source>
</reference>
<dbReference type="GeneID" id="29830605"/>
<dbReference type="RefSeq" id="XP_018653113.1">
    <property type="nucleotide sequence ID" value="XM_018798141.1"/>
</dbReference>
<dbReference type="InParanoid" id="G4VM09"/>
<accession>G4VM09</accession>
<dbReference type="HOGENOM" id="CLU_2641222_0_0_1"/>
<evidence type="ECO:0000313" key="1">
    <source>
        <dbReference type="Proteomes" id="UP000008854"/>
    </source>
</evidence>